<evidence type="ECO:0000256" key="8">
    <source>
        <dbReference type="ARBA" id="ARBA00022779"/>
    </source>
</evidence>
<keyword evidence="4" id="KW-1003">Cell membrane</keyword>
<dbReference type="GO" id="GO:0071978">
    <property type="term" value="P:bacterial-type flagellum-dependent swarming motility"/>
    <property type="evidence" value="ECO:0007669"/>
    <property type="project" value="InterPro"/>
</dbReference>
<dbReference type="PROSITE" id="PS01307">
    <property type="entry name" value="MOTA"/>
    <property type="match status" value="1"/>
</dbReference>
<accession>A0AAE3TD98</accession>
<dbReference type="GO" id="GO:0005886">
    <property type="term" value="C:plasma membrane"/>
    <property type="evidence" value="ECO:0007669"/>
    <property type="project" value="UniProtKB-SubCell"/>
</dbReference>
<dbReference type="EMBL" id="JARGDL010000003">
    <property type="protein sequence ID" value="MDF1611222.1"/>
    <property type="molecule type" value="Genomic_DNA"/>
</dbReference>
<evidence type="ECO:0000259" key="14">
    <source>
        <dbReference type="Pfam" id="PF01618"/>
    </source>
</evidence>
<dbReference type="GO" id="GO:0006935">
    <property type="term" value="P:chemotaxis"/>
    <property type="evidence" value="ECO:0007669"/>
    <property type="project" value="UniProtKB-KW"/>
</dbReference>
<comment type="subcellular location">
    <subcellularLocation>
        <location evidence="1">Cell inner membrane</location>
        <topology evidence="1">Multi-pass membrane protein</topology>
    </subcellularLocation>
</comment>
<dbReference type="AlphaFoldDB" id="A0AAE3TD98"/>
<dbReference type="GO" id="GO:1902600">
    <property type="term" value="P:proton transmembrane transport"/>
    <property type="evidence" value="ECO:0007669"/>
    <property type="project" value="UniProtKB-KW"/>
</dbReference>
<dbReference type="RefSeq" id="WP_321534989.1">
    <property type="nucleotide sequence ID" value="NZ_JARGDL010000003.1"/>
</dbReference>
<evidence type="ECO:0000256" key="1">
    <source>
        <dbReference type="ARBA" id="ARBA00004429"/>
    </source>
</evidence>
<keyword evidence="3" id="KW-0813">Transport</keyword>
<evidence type="ECO:0000313" key="16">
    <source>
        <dbReference type="EMBL" id="MDF1611222.1"/>
    </source>
</evidence>
<evidence type="ECO:0000256" key="2">
    <source>
        <dbReference type="ARBA" id="ARBA00008038"/>
    </source>
</evidence>
<dbReference type="InterPro" id="IPR047055">
    <property type="entry name" value="MotA-like"/>
</dbReference>
<keyword evidence="8" id="KW-0283">Flagellar rotation</keyword>
<keyword evidence="11" id="KW-0406">Ion transport</keyword>
<dbReference type="InterPro" id="IPR000540">
    <property type="entry name" value="Flag_MotA_CS"/>
</dbReference>
<dbReference type="PANTHER" id="PTHR30433:SF4">
    <property type="entry name" value="MOTILITY PROTEIN A"/>
    <property type="match status" value="1"/>
</dbReference>
<dbReference type="Pfam" id="PF20560">
    <property type="entry name" value="MotA_N"/>
    <property type="match status" value="1"/>
</dbReference>
<keyword evidence="10 13" id="KW-1133">Transmembrane helix</keyword>
<comment type="similarity">
    <text evidence="2">Belongs to the MotA family.</text>
</comment>
<keyword evidence="12 13" id="KW-0472">Membrane</keyword>
<evidence type="ECO:0000259" key="15">
    <source>
        <dbReference type="Pfam" id="PF20560"/>
    </source>
</evidence>
<evidence type="ECO:0000256" key="6">
    <source>
        <dbReference type="ARBA" id="ARBA00022519"/>
    </source>
</evidence>
<dbReference type="InterPro" id="IPR022522">
    <property type="entry name" value="Flagellar_motor_stator_MotA"/>
</dbReference>
<gene>
    <name evidence="16" type="primary">motA</name>
    <name evidence="16" type="ORF">P0M35_03605</name>
</gene>
<dbReference type="InterPro" id="IPR046786">
    <property type="entry name" value="MotA_N"/>
</dbReference>
<feature type="transmembrane region" description="Helical" evidence="13">
    <location>
        <begin position="172"/>
        <end position="191"/>
    </location>
</feature>
<keyword evidence="16" id="KW-0282">Flagellum</keyword>
<name>A0AAE3TD98_9BACT</name>
<dbReference type="Proteomes" id="UP001221302">
    <property type="component" value="Unassembled WGS sequence"/>
</dbReference>
<evidence type="ECO:0000256" key="10">
    <source>
        <dbReference type="ARBA" id="ARBA00022989"/>
    </source>
</evidence>
<proteinExistence type="inferred from homology"/>
<evidence type="ECO:0000256" key="9">
    <source>
        <dbReference type="ARBA" id="ARBA00022781"/>
    </source>
</evidence>
<keyword evidence="16" id="KW-0966">Cell projection</keyword>
<feature type="transmembrane region" description="Helical" evidence="13">
    <location>
        <begin position="27"/>
        <end position="48"/>
    </location>
</feature>
<keyword evidence="7 13" id="KW-0812">Transmembrane</keyword>
<evidence type="ECO:0000313" key="17">
    <source>
        <dbReference type="Proteomes" id="UP001221302"/>
    </source>
</evidence>
<dbReference type="Pfam" id="PF01618">
    <property type="entry name" value="MotA_ExbB"/>
    <property type="match status" value="1"/>
</dbReference>
<evidence type="ECO:0000256" key="11">
    <source>
        <dbReference type="ARBA" id="ARBA00023065"/>
    </source>
</evidence>
<reference evidence="16" key="1">
    <citation type="submission" date="2023-03" db="EMBL/GenBank/DDBJ databases">
        <title>Stygiobacter electus gen. nov., sp. nov., facultatively anaerobic thermotolerant bacterium of the class Ignavibacteria from a well of Yessentuki mineral water deposit.</title>
        <authorList>
            <person name="Podosokorskaya O.A."/>
            <person name="Elcheninov A.G."/>
            <person name="Petrova N.F."/>
            <person name="Zavarzina D.G."/>
            <person name="Kublanov I.V."/>
            <person name="Merkel A.Y."/>
        </authorList>
    </citation>
    <scope>NUCLEOTIDE SEQUENCE</scope>
    <source>
        <strain evidence="16">09-Me</strain>
    </source>
</reference>
<dbReference type="PANTHER" id="PTHR30433">
    <property type="entry name" value="CHEMOTAXIS PROTEIN MOTA"/>
    <property type="match status" value="1"/>
</dbReference>
<evidence type="ECO:0000256" key="13">
    <source>
        <dbReference type="SAM" id="Phobius"/>
    </source>
</evidence>
<keyword evidence="9" id="KW-0375">Hydrogen ion transport</keyword>
<dbReference type="NCBIfam" id="TIGR03818">
    <property type="entry name" value="MotA1"/>
    <property type="match status" value="1"/>
</dbReference>
<keyword evidence="17" id="KW-1185">Reference proteome</keyword>
<evidence type="ECO:0000256" key="7">
    <source>
        <dbReference type="ARBA" id="ARBA00022692"/>
    </source>
</evidence>
<dbReference type="InterPro" id="IPR002898">
    <property type="entry name" value="MotA_ExbB_proton_chnl"/>
</dbReference>
<keyword evidence="6" id="KW-0997">Cell inner membrane</keyword>
<protein>
    <submittedName>
        <fullName evidence="16">Flagellar motor stator protein MotA</fullName>
    </submittedName>
</protein>
<feature type="transmembrane region" description="Helical" evidence="13">
    <location>
        <begin position="197"/>
        <end position="220"/>
    </location>
</feature>
<comment type="caution">
    <text evidence="16">The sequence shown here is derived from an EMBL/GenBank/DDBJ whole genome shotgun (WGS) entry which is preliminary data.</text>
</comment>
<sequence length="284" mass="30251">MFVIIGIVVVTVAVVAGFTMAGGNLAALIQISEFITIGGAAIGSLLIASPLSLIKKITGAVSKSFGNHGTSKEDYIQMLKAFSDLFLIAQREGLLAIEKHIEAPDKSDILIKAKAFIHDSYRKSFFCDTMKVMLAGSVPPHELESLMDAEIETYEKENKPVAEGLNRVGDSLPGLGIVAAVLGIIVTMSSVNEGAEAVGHHVAAALVGTFLGVLLAYGFVNPLAANIAHSFEEKVQDLQVIKAYILAYAKGNPPFVAAEIARRSIFLDQRPTFQELEGALRGKK</sequence>
<organism evidence="16 17">
    <name type="scientific">Stygiobacter electus</name>
    <dbReference type="NCBI Taxonomy" id="3032292"/>
    <lineage>
        <taxon>Bacteria</taxon>
        <taxon>Pseudomonadati</taxon>
        <taxon>Ignavibacteriota</taxon>
        <taxon>Ignavibacteria</taxon>
        <taxon>Ignavibacteriales</taxon>
        <taxon>Melioribacteraceae</taxon>
        <taxon>Stygiobacter</taxon>
    </lineage>
</organism>
<keyword evidence="5" id="KW-0145">Chemotaxis</keyword>
<keyword evidence="16" id="KW-0969">Cilium</keyword>
<evidence type="ECO:0000256" key="4">
    <source>
        <dbReference type="ARBA" id="ARBA00022475"/>
    </source>
</evidence>
<feature type="domain" description="Motility protein A N-terminal" evidence="15">
    <location>
        <begin position="4"/>
        <end position="93"/>
    </location>
</feature>
<feature type="domain" description="MotA/TolQ/ExbB proton channel" evidence="14">
    <location>
        <begin position="122"/>
        <end position="238"/>
    </location>
</feature>
<evidence type="ECO:0000256" key="3">
    <source>
        <dbReference type="ARBA" id="ARBA00022448"/>
    </source>
</evidence>
<evidence type="ECO:0000256" key="12">
    <source>
        <dbReference type="ARBA" id="ARBA00023136"/>
    </source>
</evidence>
<evidence type="ECO:0000256" key="5">
    <source>
        <dbReference type="ARBA" id="ARBA00022500"/>
    </source>
</evidence>